<evidence type="ECO:0000259" key="2">
    <source>
        <dbReference type="Pfam" id="PF07486"/>
    </source>
</evidence>
<keyword evidence="4" id="KW-1185">Reference proteome</keyword>
<organism evidence="3 4">
    <name type="scientific">Metabacillus halosaccharovorans</name>
    <dbReference type="NCBI Taxonomy" id="930124"/>
    <lineage>
        <taxon>Bacteria</taxon>
        <taxon>Bacillati</taxon>
        <taxon>Bacillota</taxon>
        <taxon>Bacilli</taxon>
        <taxon>Bacillales</taxon>
        <taxon>Bacillaceae</taxon>
        <taxon>Metabacillus</taxon>
    </lineage>
</organism>
<comment type="caution">
    <text evidence="3">The sequence shown here is derived from an EMBL/GenBank/DDBJ whole genome shotgun (WGS) entry which is preliminary data.</text>
</comment>
<dbReference type="RefSeq" id="WP_264142374.1">
    <property type="nucleotide sequence ID" value="NZ_JAOYEY010000032.1"/>
</dbReference>
<sequence length="200" mass="22689">MKKILCLFITLNMIFFSFTISKTNAEEQDTNETGTSLHLILNKHGIETEENNLNSIDLRFQQKEVIKKDETIIKADKEVSATISKDEKKLLAQLVHAEAEGEPYVGKVAVAEVVLNRVDHDQFPDTIKQVIYQENAFEPVSNNAINEPADKEAYKAVQDALTENDENDELLYFYNPETATSDWIQTREVVKTIGNHAFAI</sequence>
<name>A0ABT3DEZ6_9BACI</name>
<evidence type="ECO:0000313" key="3">
    <source>
        <dbReference type="EMBL" id="MCV9885628.1"/>
    </source>
</evidence>
<protein>
    <submittedName>
        <fullName evidence="3">Cell wall hydrolase</fullName>
    </submittedName>
</protein>
<proteinExistence type="predicted"/>
<evidence type="ECO:0000256" key="1">
    <source>
        <dbReference type="SAM" id="SignalP"/>
    </source>
</evidence>
<feature type="chain" id="PRO_5045603157" evidence="1">
    <location>
        <begin position="26"/>
        <end position="200"/>
    </location>
</feature>
<accession>A0ABT3DEZ6</accession>
<dbReference type="InterPro" id="IPR042047">
    <property type="entry name" value="SleB_dom1"/>
</dbReference>
<keyword evidence="3" id="KW-0378">Hydrolase</keyword>
<dbReference type="Gene3D" id="6.20.240.60">
    <property type="match status" value="1"/>
</dbReference>
<gene>
    <name evidence="3" type="ORF">OIH86_08180</name>
</gene>
<feature type="signal peptide" evidence="1">
    <location>
        <begin position="1"/>
        <end position="25"/>
    </location>
</feature>
<dbReference type="Proteomes" id="UP001526147">
    <property type="component" value="Unassembled WGS sequence"/>
</dbReference>
<dbReference type="Gene3D" id="1.10.10.2520">
    <property type="entry name" value="Cell wall hydrolase SleB, domain 1"/>
    <property type="match status" value="1"/>
</dbReference>
<dbReference type="InterPro" id="IPR011105">
    <property type="entry name" value="Cell_wall_hydrolase_SleB"/>
</dbReference>
<keyword evidence="1" id="KW-0732">Signal</keyword>
<reference evidence="3 4" key="1">
    <citation type="submission" date="2022-10" db="EMBL/GenBank/DDBJ databases">
        <title>Draft genome assembly of moderately radiation resistant bacterium Metabacillus halosaccharovorans.</title>
        <authorList>
            <person name="Pal S."/>
            <person name="Gopinathan A."/>
        </authorList>
    </citation>
    <scope>NUCLEOTIDE SEQUENCE [LARGE SCALE GENOMIC DNA]</scope>
    <source>
        <strain evidence="3 4">VITHBRA001</strain>
    </source>
</reference>
<dbReference type="EMBL" id="JAOYEY010000032">
    <property type="protein sequence ID" value="MCV9885628.1"/>
    <property type="molecule type" value="Genomic_DNA"/>
</dbReference>
<dbReference type="Pfam" id="PF07486">
    <property type="entry name" value="Hydrolase_2"/>
    <property type="match status" value="1"/>
</dbReference>
<dbReference type="GO" id="GO:0016787">
    <property type="term" value="F:hydrolase activity"/>
    <property type="evidence" value="ECO:0007669"/>
    <property type="project" value="UniProtKB-KW"/>
</dbReference>
<evidence type="ECO:0000313" key="4">
    <source>
        <dbReference type="Proteomes" id="UP001526147"/>
    </source>
</evidence>
<feature type="domain" description="Cell wall hydrolase SleB" evidence="2">
    <location>
        <begin position="101"/>
        <end position="199"/>
    </location>
</feature>